<feature type="domain" description="Protein-glutamine gamma-glutamyltransferase-like C-terminal" evidence="2">
    <location>
        <begin position="124"/>
        <end position="192"/>
    </location>
</feature>
<keyword evidence="1" id="KW-0472">Membrane</keyword>
<evidence type="ECO:0000313" key="4">
    <source>
        <dbReference type="Proteomes" id="UP000031532"/>
    </source>
</evidence>
<comment type="caution">
    <text evidence="3">The sequence shown here is derived from an EMBL/GenBank/DDBJ whole genome shotgun (WGS) entry which is preliminary data.</text>
</comment>
<accession>A0A9X5I573</accession>
<evidence type="ECO:0000256" key="1">
    <source>
        <dbReference type="SAM" id="Phobius"/>
    </source>
</evidence>
<keyword evidence="1" id="KW-1133">Transmembrane helix</keyword>
<organism evidence="3 4">
    <name type="scientific">Scytonema millei VB511283</name>
    <dbReference type="NCBI Taxonomy" id="1245923"/>
    <lineage>
        <taxon>Bacteria</taxon>
        <taxon>Bacillati</taxon>
        <taxon>Cyanobacteriota</taxon>
        <taxon>Cyanophyceae</taxon>
        <taxon>Nostocales</taxon>
        <taxon>Scytonemataceae</taxon>
        <taxon>Scytonema</taxon>
    </lineage>
</organism>
<dbReference type="OrthoDB" id="462387at2"/>
<dbReference type="AlphaFoldDB" id="A0A9X5I573"/>
<evidence type="ECO:0000259" key="2">
    <source>
        <dbReference type="Pfam" id="PF13559"/>
    </source>
</evidence>
<dbReference type="RefSeq" id="WP_039714197.1">
    <property type="nucleotide sequence ID" value="NZ_JTJC03000003.1"/>
</dbReference>
<dbReference type="EMBL" id="JTJC03000003">
    <property type="protein sequence ID" value="NHC35399.1"/>
    <property type="molecule type" value="Genomic_DNA"/>
</dbReference>
<feature type="transmembrane region" description="Helical" evidence="1">
    <location>
        <begin position="54"/>
        <end position="72"/>
    </location>
</feature>
<gene>
    <name evidence="3" type="ORF">QH73_0012150</name>
</gene>
<protein>
    <submittedName>
        <fullName evidence="3">DUF4129 domain-containing protein</fullName>
    </submittedName>
</protein>
<dbReference type="Pfam" id="PF13559">
    <property type="entry name" value="DUF4129"/>
    <property type="match status" value="1"/>
</dbReference>
<evidence type="ECO:0000313" key="3">
    <source>
        <dbReference type="EMBL" id="NHC35399.1"/>
    </source>
</evidence>
<dbReference type="InterPro" id="IPR025403">
    <property type="entry name" value="TgpA-like_C"/>
</dbReference>
<reference evidence="3 4" key="1">
    <citation type="journal article" date="2015" name="Genome Announc.">
        <title>Draft Genome Sequence of the Terrestrial Cyanobacterium Scytonema millei VB511283, Isolated from Eastern India.</title>
        <authorList>
            <person name="Sen D."/>
            <person name="Chandrababunaidu M.M."/>
            <person name="Singh D."/>
            <person name="Sanghi N."/>
            <person name="Ghorai A."/>
            <person name="Mishra G.P."/>
            <person name="Madduluri M."/>
            <person name="Adhikary S.P."/>
            <person name="Tripathy S."/>
        </authorList>
    </citation>
    <scope>NUCLEOTIDE SEQUENCE [LARGE SCALE GENOMIC DNA]</scope>
    <source>
        <strain evidence="3 4">VB511283</strain>
    </source>
</reference>
<proteinExistence type="predicted"/>
<dbReference type="Proteomes" id="UP000031532">
    <property type="component" value="Unassembled WGS sequence"/>
</dbReference>
<keyword evidence="4" id="KW-1185">Reference proteome</keyword>
<sequence>MANSEFEKNSIGWQLSQLQQQVGEWLELQTMRLNKNIPQLPEGIPSWLVEGLKAIAWLAAIALLLWLAWYVWRRLEPYLMELKTRRAVGRKTTSRTSEVPVEAWLKRSQTYFDRGNYREACRCLYMATLQLLHERAIARHQPSRTDREYLQLVQQLPQFQSYRTLITTHEQLCFSDGEVLSETFERCRQAYREIARQEQISA</sequence>
<name>A0A9X5I573_9CYAN</name>
<keyword evidence="1" id="KW-0812">Transmembrane</keyword>